<evidence type="ECO:0000256" key="1">
    <source>
        <dbReference type="ARBA" id="ARBA00005791"/>
    </source>
</evidence>
<gene>
    <name evidence="8" type="ORF">KDN34_04545</name>
</gene>
<evidence type="ECO:0000259" key="7">
    <source>
        <dbReference type="Pfam" id="PF01323"/>
    </source>
</evidence>
<dbReference type="InterPro" id="IPR023205">
    <property type="entry name" value="DsbA/DsbL"/>
</dbReference>
<evidence type="ECO:0000313" key="8">
    <source>
        <dbReference type="EMBL" id="QUN06723.1"/>
    </source>
</evidence>
<keyword evidence="5" id="KW-0574">Periplasm</keyword>
<reference evidence="8 9" key="1">
    <citation type="submission" date="2021-04" db="EMBL/GenBank/DDBJ databases">
        <title>Novel species identification of genus Shewanella.</title>
        <authorList>
            <person name="Liu G."/>
        </authorList>
    </citation>
    <scope>NUCLEOTIDE SEQUENCE [LARGE SCALE GENOMIC DNA]</scope>
    <source>
        <strain evidence="8 9">FJAT-54481</strain>
    </source>
</reference>
<dbReference type="InterPro" id="IPR050824">
    <property type="entry name" value="Thiol_disulfide_DsbA"/>
</dbReference>
<comment type="subcellular location">
    <subcellularLocation>
        <location evidence="5">Periplasm</location>
    </subcellularLocation>
</comment>
<dbReference type="Pfam" id="PF01323">
    <property type="entry name" value="DSBA"/>
    <property type="match status" value="1"/>
</dbReference>
<dbReference type="InterPro" id="IPR036249">
    <property type="entry name" value="Thioredoxin-like_sf"/>
</dbReference>
<dbReference type="Gene3D" id="3.40.30.10">
    <property type="entry name" value="Glutaredoxin"/>
    <property type="match status" value="1"/>
</dbReference>
<feature type="domain" description="DSBA-like thioredoxin" evidence="7">
    <location>
        <begin position="98"/>
        <end position="189"/>
    </location>
</feature>
<keyword evidence="3 5" id="KW-1015">Disulfide bond</keyword>
<dbReference type="InterPro" id="IPR001853">
    <property type="entry name" value="DSBA-like_thioredoxin_dom"/>
</dbReference>
<dbReference type="RefSeq" id="WP_212595733.1">
    <property type="nucleotide sequence ID" value="NZ_CP073587.1"/>
</dbReference>
<feature type="signal peptide" evidence="6">
    <location>
        <begin position="1"/>
        <end position="24"/>
    </location>
</feature>
<sequence>MKRHLVLLASLLLAVVSVSAIARAEDQSFKEGQDFITVKPVVKVPGVKQPYVIEYLWLGCPHCQAMNPIIEHYEHEHPKVKFVRRPAIGKDRWVFDAHVFYALQETGNGELIYKIMEFYHNLAGSERRLPDKEDLKPFLTQHHIDADKFYKAMDSDATLENLSAAYQDQEALGIKGVPTFLVGGQYIMTLASITQAKDPQARFEALMNYLVEKTQHN</sequence>
<evidence type="ECO:0000256" key="5">
    <source>
        <dbReference type="PIRNR" id="PIRNR001488"/>
    </source>
</evidence>
<dbReference type="SUPFAM" id="SSF52833">
    <property type="entry name" value="Thioredoxin-like"/>
    <property type="match status" value="1"/>
</dbReference>
<evidence type="ECO:0000256" key="2">
    <source>
        <dbReference type="ARBA" id="ARBA00022729"/>
    </source>
</evidence>
<organism evidence="8 9">
    <name type="scientific">Shewanella yunxiaonensis</name>
    <dbReference type="NCBI Taxonomy" id="2829809"/>
    <lineage>
        <taxon>Bacteria</taxon>
        <taxon>Pseudomonadati</taxon>
        <taxon>Pseudomonadota</taxon>
        <taxon>Gammaproteobacteria</taxon>
        <taxon>Alteromonadales</taxon>
        <taxon>Shewanellaceae</taxon>
        <taxon>Shewanella</taxon>
    </lineage>
</organism>
<accession>A0ABX7YVA0</accession>
<proteinExistence type="inferred from homology"/>
<protein>
    <recommendedName>
        <fullName evidence="5">Thiol:disulfide interchange protein</fullName>
    </recommendedName>
</protein>
<comment type="similarity">
    <text evidence="1">Belongs to the thioredoxin family. DsbA subfamily.</text>
</comment>
<keyword evidence="2 6" id="KW-0732">Signal</keyword>
<keyword evidence="4" id="KW-0676">Redox-active center</keyword>
<name>A0ABX7YVA0_9GAMM</name>
<dbReference type="EMBL" id="CP073587">
    <property type="protein sequence ID" value="QUN06723.1"/>
    <property type="molecule type" value="Genomic_DNA"/>
</dbReference>
<evidence type="ECO:0000313" key="9">
    <source>
        <dbReference type="Proteomes" id="UP000679575"/>
    </source>
</evidence>
<evidence type="ECO:0000256" key="4">
    <source>
        <dbReference type="ARBA" id="ARBA00023284"/>
    </source>
</evidence>
<dbReference type="PANTHER" id="PTHR35891">
    <property type="entry name" value="THIOL:DISULFIDE INTERCHANGE PROTEIN DSBA"/>
    <property type="match status" value="1"/>
</dbReference>
<dbReference type="PIRSF" id="PIRSF001488">
    <property type="entry name" value="Tdi_protein"/>
    <property type="match status" value="1"/>
</dbReference>
<dbReference type="PANTHER" id="PTHR35891:SF2">
    <property type="entry name" value="THIOL:DISULFIDE INTERCHANGE PROTEIN DSBA"/>
    <property type="match status" value="1"/>
</dbReference>
<evidence type="ECO:0000256" key="3">
    <source>
        <dbReference type="ARBA" id="ARBA00023157"/>
    </source>
</evidence>
<evidence type="ECO:0000256" key="6">
    <source>
        <dbReference type="SAM" id="SignalP"/>
    </source>
</evidence>
<dbReference type="Proteomes" id="UP000679575">
    <property type="component" value="Chromosome"/>
</dbReference>
<keyword evidence="9" id="KW-1185">Reference proteome</keyword>
<feature type="chain" id="PRO_5045226594" description="Thiol:disulfide interchange protein" evidence="6">
    <location>
        <begin position="25"/>
        <end position="217"/>
    </location>
</feature>